<name>A0ABW3YY07_MYCRA</name>
<dbReference type="CDD" id="cd00093">
    <property type="entry name" value="HTH_XRE"/>
    <property type="match status" value="1"/>
</dbReference>
<dbReference type="SUPFAM" id="SSF47413">
    <property type="entry name" value="lambda repressor-like DNA-binding domains"/>
    <property type="match status" value="1"/>
</dbReference>
<dbReference type="SMART" id="SM00530">
    <property type="entry name" value="HTH_XRE"/>
    <property type="match status" value="1"/>
</dbReference>
<sequence length="131" mass="14796">MLAPTDGRSSSKPTLGQYLASIRTDRKMTLRGVEEATNKQVSNAYLSQIENGKIQKPSPNILHALAELYAIDFEKLMEMAGFLTSSTKRDDTERHGRVATFAEHNLTSEEEAEMLQYLKFMRSRKKPGDQT</sequence>
<dbReference type="PROSITE" id="PS50943">
    <property type="entry name" value="HTH_CROC1"/>
    <property type="match status" value="1"/>
</dbReference>
<evidence type="ECO:0000313" key="3">
    <source>
        <dbReference type="Proteomes" id="UP001597173"/>
    </source>
</evidence>
<dbReference type="RefSeq" id="WP_374839499.1">
    <property type="nucleotide sequence ID" value="NZ_JBHEEW010000009.1"/>
</dbReference>
<reference evidence="3" key="1">
    <citation type="journal article" date="2019" name="Int. J. Syst. Evol. Microbiol.">
        <title>The Global Catalogue of Microorganisms (GCM) 10K type strain sequencing project: providing services to taxonomists for standard genome sequencing and annotation.</title>
        <authorList>
            <consortium name="The Broad Institute Genomics Platform"/>
            <consortium name="The Broad Institute Genome Sequencing Center for Infectious Disease"/>
            <person name="Wu L."/>
            <person name="Ma J."/>
        </authorList>
    </citation>
    <scope>NUCLEOTIDE SEQUENCE [LARGE SCALE GENOMIC DNA]</scope>
    <source>
        <strain evidence="3">CCUG 55609</strain>
    </source>
</reference>
<organism evidence="2 3">
    <name type="scientific">Mycoplana ramosa</name>
    <name type="common">Mycoplana bullata</name>
    <dbReference type="NCBI Taxonomy" id="40837"/>
    <lineage>
        <taxon>Bacteria</taxon>
        <taxon>Pseudomonadati</taxon>
        <taxon>Pseudomonadota</taxon>
        <taxon>Alphaproteobacteria</taxon>
        <taxon>Hyphomicrobiales</taxon>
        <taxon>Rhizobiaceae</taxon>
        <taxon>Mycoplana</taxon>
    </lineage>
</organism>
<gene>
    <name evidence="2" type="ORF">ACFQ33_13210</name>
</gene>
<dbReference type="EMBL" id="JBHTNF010000007">
    <property type="protein sequence ID" value="MFD1328849.1"/>
    <property type="molecule type" value="Genomic_DNA"/>
</dbReference>
<dbReference type="Proteomes" id="UP001597173">
    <property type="component" value="Unassembled WGS sequence"/>
</dbReference>
<evidence type="ECO:0000313" key="2">
    <source>
        <dbReference type="EMBL" id="MFD1328849.1"/>
    </source>
</evidence>
<protein>
    <submittedName>
        <fullName evidence="2">Helix-turn-helix domain-containing protein</fullName>
    </submittedName>
</protein>
<evidence type="ECO:0000259" key="1">
    <source>
        <dbReference type="PROSITE" id="PS50943"/>
    </source>
</evidence>
<accession>A0ABW3YY07</accession>
<dbReference type="InterPro" id="IPR010982">
    <property type="entry name" value="Lambda_DNA-bd_dom_sf"/>
</dbReference>
<dbReference type="Pfam" id="PF13560">
    <property type="entry name" value="HTH_31"/>
    <property type="match status" value="1"/>
</dbReference>
<comment type="caution">
    <text evidence="2">The sequence shown here is derived from an EMBL/GenBank/DDBJ whole genome shotgun (WGS) entry which is preliminary data.</text>
</comment>
<dbReference type="Gene3D" id="1.10.260.40">
    <property type="entry name" value="lambda repressor-like DNA-binding domains"/>
    <property type="match status" value="1"/>
</dbReference>
<feature type="domain" description="HTH cro/C1-type" evidence="1">
    <location>
        <begin position="19"/>
        <end position="76"/>
    </location>
</feature>
<keyword evidence="3" id="KW-1185">Reference proteome</keyword>
<proteinExistence type="predicted"/>
<dbReference type="InterPro" id="IPR001387">
    <property type="entry name" value="Cro/C1-type_HTH"/>
</dbReference>